<evidence type="ECO:0000256" key="1">
    <source>
        <dbReference type="ARBA" id="ARBA00008791"/>
    </source>
</evidence>
<protein>
    <submittedName>
        <fullName evidence="4">Universal stress protein</fullName>
    </submittedName>
</protein>
<dbReference type="InterPro" id="IPR014729">
    <property type="entry name" value="Rossmann-like_a/b/a_fold"/>
</dbReference>
<gene>
    <name evidence="4" type="ORF">OHB34_00610</name>
</gene>
<sequence>MVFPGEPLPVLVAQALSAAAVVVGHRGPHPFQGALIGSLATGLAAHSECPVVVVGEPENPAGPVALRVDGSAAGAAAVRFAFRETSVQGADITAVHAWTAWNAPMPPPPDERPSPTPVNPACSPRRKGGCWPRRSRACAPAIPR</sequence>
<dbReference type="InterPro" id="IPR006015">
    <property type="entry name" value="Universal_stress_UspA"/>
</dbReference>
<organism evidence="4 5">
    <name type="scientific">Streptomyces anthocyanicus</name>
    <dbReference type="NCBI Taxonomy" id="68174"/>
    <lineage>
        <taxon>Bacteria</taxon>
        <taxon>Bacillati</taxon>
        <taxon>Actinomycetota</taxon>
        <taxon>Actinomycetes</taxon>
        <taxon>Kitasatosporales</taxon>
        <taxon>Streptomycetaceae</taxon>
        <taxon>Streptomyces</taxon>
        <taxon>Streptomyces violaceoruber group</taxon>
    </lineage>
</organism>
<feature type="compositionally biased region" description="Pro residues" evidence="2">
    <location>
        <begin position="104"/>
        <end position="118"/>
    </location>
</feature>
<evidence type="ECO:0000313" key="4">
    <source>
        <dbReference type="EMBL" id="WTR99688.1"/>
    </source>
</evidence>
<feature type="domain" description="UspA" evidence="3">
    <location>
        <begin position="9"/>
        <end position="54"/>
    </location>
</feature>
<evidence type="ECO:0000313" key="5">
    <source>
        <dbReference type="Proteomes" id="UP001622731"/>
    </source>
</evidence>
<accession>A0ABZ1M8E6</accession>
<dbReference type="EMBL" id="CP108200">
    <property type="protein sequence ID" value="WTR99688.1"/>
    <property type="molecule type" value="Genomic_DNA"/>
</dbReference>
<dbReference type="PRINTS" id="PR01438">
    <property type="entry name" value="UNVRSLSTRESS"/>
</dbReference>
<dbReference type="Proteomes" id="UP001622731">
    <property type="component" value="Chromosome"/>
</dbReference>
<name>A0ABZ1M8E6_9ACTN</name>
<dbReference type="InterPro" id="IPR006016">
    <property type="entry name" value="UspA"/>
</dbReference>
<dbReference type="SUPFAM" id="SSF52402">
    <property type="entry name" value="Adenine nucleotide alpha hydrolases-like"/>
    <property type="match status" value="1"/>
</dbReference>
<dbReference type="Pfam" id="PF00582">
    <property type="entry name" value="Usp"/>
    <property type="match status" value="1"/>
</dbReference>
<keyword evidence="5" id="KW-1185">Reference proteome</keyword>
<feature type="compositionally biased region" description="Basic residues" evidence="2">
    <location>
        <begin position="124"/>
        <end position="136"/>
    </location>
</feature>
<evidence type="ECO:0000256" key="2">
    <source>
        <dbReference type="SAM" id="MobiDB-lite"/>
    </source>
</evidence>
<feature type="region of interest" description="Disordered" evidence="2">
    <location>
        <begin position="102"/>
        <end position="144"/>
    </location>
</feature>
<dbReference type="Gene3D" id="3.40.50.620">
    <property type="entry name" value="HUPs"/>
    <property type="match status" value="2"/>
</dbReference>
<proteinExistence type="inferred from homology"/>
<dbReference type="CDD" id="cd00293">
    <property type="entry name" value="USP-like"/>
    <property type="match status" value="1"/>
</dbReference>
<reference evidence="4 5" key="1">
    <citation type="submission" date="2022-10" db="EMBL/GenBank/DDBJ databases">
        <title>The complete genomes of actinobacterial strains from the NBC collection.</title>
        <authorList>
            <person name="Joergensen T.S."/>
            <person name="Alvarez Arevalo M."/>
            <person name="Sterndorff E.B."/>
            <person name="Faurdal D."/>
            <person name="Vuksanovic O."/>
            <person name="Mourched A.-S."/>
            <person name="Charusanti P."/>
            <person name="Shaw S."/>
            <person name="Blin K."/>
            <person name="Weber T."/>
        </authorList>
    </citation>
    <scope>NUCLEOTIDE SEQUENCE [LARGE SCALE GENOMIC DNA]</scope>
    <source>
        <strain evidence="4 5">NBC_00116</strain>
    </source>
</reference>
<comment type="similarity">
    <text evidence="1">Belongs to the universal stress protein A family.</text>
</comment>
<evidence type="ECO:0000259" key="3">
    <source>
        <dbReference type="Pfam" id="PF00582"/>
    </source>
</evidence>